<dbReference type="GO" id="GO:0160139">
    <property type="term" value="F:23S rRNA pseudouridine(2605) synthase activity"/>
    <property type="evidence" value="ECO:0007669"/>
    <property type="project" value="UniProtKB-EC"/>
</dbReference>
<dbReference type="SMART" id="SM00363">
    <property type="entry name" value="S4"/>
    <property type="match status" value="1"/>
</dbReference>
<gene>
    <name evidence="10" type="ORF">GKE73_04185</name>
</gene>
<dbReference type="Pfam" id="PF00849">
    <property type="entry name" value="PseudoU_synth_2"/>
    <property type="match status" value="1"/>
</dbReference>
<evidence type="ECO:0000256" key="5">
    <source>
        <dbReference type="ARBA" id="ARBA00036944"/>
    </source>
</evidence>
<dbReference type="FunFam" id="3.30.70.580:FF:000009">
    <property type="entry name" value="Pseudouridine synthase"/>
    <property type="match status" value="1"/>
</dbReference>
<dbReference type="InterPro" id="IPR020094">
    <property type="entry name" value="TruA/RsuA/RluB/E/F_N"/>
</dbReference>
<dbReference type="FunFam" id="3.30.70.1560:FF:000001">
    <property type="entry name" value="Pseudouridine synthase"/>
    <property type="match status" value="1"/>
</dbReference>
<keyword evidence="4 8" id="KW-0413">Isomerase</keyword>
<dbReference type="InterPro" id="IPR020103">
    <property type="entry name" value="PsdUridine_synth_cat_dom_sf"/>
</dbReference>
<dbReference type="PROSITE" id="PS50889">
    <property type="entry name" value="S4"/>
    <property type="match status" value="1"/>
</dbReference>
<dbReference type="GO" id="GO:0003723">
    <property type="term" value="F:RNA binding"/>
    <property type="evidence" value="ECO:0007669"/>
    <property type="project" value="UniProtKB-KW"/>
</dbReference>
<keyword evidence="2" id="KW-0698">rRNA processing</keyword>
<evidence type="ECO:0000256" key="4">
    <source>
        <dbReference type="ARBA" id="ARBA00023235"/>
    </source>
</evidence>
<evidence type="ECO:0000256" key="7">
    <source>
        <dbReference type="PROSITE-ProRule" id="PRU00182"/>
    </source>
</evidence>
<dbReference type="SUPFAM" id="SSF55174">
    <property type="entry name" value="Alpha-L RNA-binding motif"/>
    <property type="match status" value="1"/>
</dbReference>
<dbReference type="InterPro" id="IPR002942">
    <property type="entry name" value="S4_RNA-bd"/>
</dbReference>
<sequence length="288" mass="32929">MVQKAKKLRLRSPSQEIKEKSLRLREARVDLDDIDAIRLQKALAASGVGSRREMEEWIEAGLVMVNGKKAQLGDRVGPRDRVTVKGDAIKLKWPDRLPRIIMYHKQEGEIVSRDDPEGRVSVFQRLPQAKSSRWVAIGRLDVNTSGLLLITTSGELANRMMHPSFEVEREYAVRVLGELTPEIMKEMTAGVELDDGPAHFERVYQRGGADESANQWYNVVIKEGRNREVRRMFEHFGLTVSRLMRVRFGNIGLPPRLKRGQFYELNQAEVAAVMKWSDLTITGRKKPR</sequence>
<evidence type="ECO:0000313" key="11">
    <source>
        <dbReference type="Proteomes" id="UP000446658"/>
    </source>
</evidence>
<dbReference type="CDD" id="cd00165">
    <property type="entry name" value="S4"/>
    <property type="match status" value="1"/>
</dbReference>
<dbReference type="InterPro" id="IPR018496">
    <property type="entry name" value="PsdUridine_synth_RsuA/RluB_CS"/>
</dbReference>
<dbReference type="Gene3D" id="3.30.70.580">
    <property type="entry name" value="Pseudouridine synthase I, catalytic domain, N-terminal subdomain"/>
    <property type="match status" value="1"/>
</dbReference>
<evidence type="ECO:0000256" key="8">
    <source>
        <dbReference type="RuleBase" id="RU003887"/>
    </source>
</evidence>
<dbReference type="InterPro" id="IPR006145">
    <property type="entry name" value="PsdUridine_synth_RsuA/RluA"/>
</dbReference>
<comment type="function">
    <text evidence="6">Responsible for synthesis of pseudouridine from uracil-2605 in 23S ribosomal RNA.</text>
</comment>
<evidence type="ECO:0000313" key="10">
    <source>
        <dbReference type="EMBL" id="MTD32762.1"/>
    </source>
</evidence>
<dbReference type="SUPFAM" id="SSF55120">
    <property type="entry name" value="Pseudouridine synthase"/>
    <property type="match status" value="1"/>
</dbReference>
<evidence type="ECO:0000256" key="1">
    <source>
        <dbReference type="ARBA" id="ARBA00008348"/>
    </source>
</evidence>
<name>A0A844GAF4_9NEIS</name>
<dbReference type="PANTHER" id="PTHR47683:SF3">
    <property type="entry name" value="RIBOSOMAL LARGE SUBUNIT PSEUDOURIDINE SYNTHASE B"/>
    <property type="match status" value="1"/>
</dbReference>
<feature type="domain" description="RNA-binding S4" evidence="9">
    <location>
        <begin position="37"/>
        <end position="94"/>
    </location>
</feature>
<dbReference type="InterPro" id="IPR042092">
    <property type="entry name" value="PsdUridine_s_RsuA/RluB/E/F_cat"/>
</dbReference>
<dbReference type="Gene3D" id="3.30.70.1560">
    <property type="entry name" value="Alpha-L RNA-binding motif"/>
    <property type="match status" value="1"/>
</dbReference>
<comment type="caution">
    <text evidence="10">The sequence shown here is derived from an EMBL/GenBank/DDBJ whole genome shotgun (WGS) entry which is preliminary data.</text>
</comment>
<dbReference type="InterPro" id="IPR000748">
    <property type="entry name" value="PsdUridine_synth_RsuA/RluB/E/F"/>
</dbReference>
<dbReference type="FunFam" id="3.10.290.10:FF:000003">
    <property type="entry name" value="Pseudouridine synthase"/>
    <property type="match status" value="1"/>
</dbReference>
<evidence type="ECO:0000256" key="6">
    <source>
        <dbReference type="ARBA" id="ARBA00037383"/>
    </source>
</evidence>
<comment type="catalytic activity">
    <reaction evidence="5">
        <text>uridine(2605) in 23S rRNA = pseudouridine(2605) in 23S rRNA</text>
        <dbReference type="Rhea" id="RHEA:42520"/>
        <dbReference type="Rhea" id="RHEA-COMP:10095"/>
        <dbReference type="Rhea" id="RHEA-COMP:10096"/>
        <dbReference type="ChEBI" id="CHEBI:65314"/>
        <dbReference type="ChEBI" id="CHEBI:65315"/>
        <dbReference type="EC" id="5.4.99.22"/>
    </reaction>
</comment>
<reference evidence="10 11" key="1">
    <citation type="submission" date="2019-11" db="EMBL/GenBank/DDBJ databases">
        <title>Draft genome sequence of Paludibacterium sp. dN18-1.</title>
        <authorList>
            <person name="Im W.-T."/>
        </authorList>
    </citation>
    <scope>NUCLEOTIDE SEQUENCE [LARGE SCALE GENOMIC DNA]</scope>
    <source>
        <strain evidence="11">dN 18-1</strain>
    </source>
</reference>
<accession>A0A844GAF4</accession>
<comment type="similarity">
    <text evidence="1 8">Belongs to the pseudouridine synthase RsuA family.</text>
</comment>
<evidence type="ECO:0000256" key="3">
    <source>
        <dbReference type="ARBA" id="ARBA00022884"/>
    </source>
</evidence>
<dbReference type="EC" id="5.4.99.-" evidence="8"/>
<dbReference type="PANTHER" id="PTHR47683">
    <property type="entry name" value="PSEUDOURIDINE SYNTHASE FAMILY PROTEIN-RELATED"/>
    <property type="match status" value="1"/>
</dbReference>
<dbReference type="PROSITE" id="PS01149">
    <property type="entry name" value="PSI_RSU"/>
    <property type="match status" value="1"/>
</dbReference>
<dbReference type="Gene3D" id="3.10.290.10">
    <property type="entry name" value="RNA-binding S4 domain"/>
    <property type="match status" value="1"/>
</dbReference>
<dbReference type="NCBIfam" id="TIGR00093">
    <property type="entry name" value="pseudouridine synthase"/>
    <property type="match status" value="1"/>
</dbReference>
<dbReference type="EMBL" id="WLYX01000001">
    <property type="protein sequence ID" value="MTD32762.1"/>
    <property type="molecule type" value="Genomic_DNA"/>
</dbReference>
<evidence type="ECO:0000256" key="2">
    <source>
        <dbReference type="ARBA" id="ARBA00022552"/>
    </source>
</evidence>
<dbReference type="InterPro" id="IPR036986">
    <property type="entry name" value="S4_RNA-bd_sf"/>
</dbReference>
<dbReference type="Pfam" id="PF01479">
    <property type="entry name" value="S4"/>
    <property type="match status" value="1"/>
</dbReference>
<dbReference type="AlphaFoldDB" id="A0A844GAF4"/>
<organism evidence="10 11">
    <name type="scientific">Paludibacterium denitrificans</name>
    <dbReference type="NCBI Taxonomy" id="2675226"/>
    <lineage>
        <taxon>Bacteria</taxon>
        <taxon>Pseudomonadati</taxon>
        <taxon>Pseudomonadota</taxon>
        <taxon>Betaproteobacteria</taxon>
        <taxon>Neisseriales</taxon>
        <taxon>Chromobacteriaceae</taxon>
        <taxon>Paludibacterium</taxon>
    </lineage>
</organism>
<keyword evidence="11" id="KW-1185">Reference proteome</keyword>
<protein>
    <recommendedName>
        <fullName evidence="8">Pseudouridine synthase</fullName>
        <ecNumber evidence="8">5.4.99.-</ecNumber>
    </recommendedName>
</protein>
<dbReference type="GO" id="GO:0000455">
    <property type="term" value="P:enzyme-directed rRNA pseudouridine synthesis"/>
    <property type="evidence" value="ECO:0007669"/>
    <property type="project" value="UniProtKB-ARBA"/>
</dbReference>
<proteinExistence type="inferred from homology"/>
<keyword evidence="3 7" id="KW-0694">RNA-binding</keyword>
<evidence type="ECO:0000259" key="9">
    <source>
        <dbReference type="SMART" id="SM00363"/>
    </source>
</evidence>
<dbReference type="GO" id="GO:0005829">
    <property type="term" value="C:cytosol"/>
    <property type="evidence" value="ECO:0007669"/>
    <property type="project" value="UniProtKB-ARBA"/>
</dbReference>
<dbReference type="InterPro" id="IPR050343">
    <property type="entry name" value="RsuA_PseudoU_synthase"/>
</dbReference>
<dbReference type="Proteomes" id="UP000446658">
    <property type="component" value="Unassembled WGS sequence"/>
</dbReference>
<dbReference type="CDD" id="cd02556">
    <property type="entry name" value="PseudoU_synth_RluB"/>
    <property type="match status" value="1"/>
</dbReference>